<evidence type="ECO:0000313" key="2">
    <source>
        <dbReference type="EMBL" id="SDS13234.1"/>
    </source>
</evidence>
<feature type="domain" description="DUF6457" evidence="1">
    <location>
        <begin position="2"/>
        <end position="75"/>
    </location>
</feature>
<sequence>MELTEWLEAVAQRLDLPGGALTETEVSVLLDLARDAAHEVERVAAPLTTFLAGVAVGRGLPLEDAARTLTNLLAEPGPQAQDSPG</sequence>
<keyword evidence="3" id="KW-1185">Reference proteome</keyword>
<dbReference type="OrthoDB" id="4735656at2"/>
<dbReference type="Pfam" id="PF20058">
    <property type="entry name" value="DUF6457"/>
    <property type="match status" value="1"/>
</dbReference>
<dbReference type="AlphaFoldDB" id="A0A1H1PQ51"/>
<gene>
    <name evidence="2" type="ORF">SAMN04488543_1138</name>
</gene>
<reference evidence="2 3" key="1">
    <citation type="submission" date="2016-10" db="EMBL/GenBank/DDBJ databases">
        <authorList>
            <person name="de Groot N.N."/>
        </authorList>
    </citation>
    <scope>NUCLEOTIDE SEQUENCE [LARGE SCALE GENOMIC DNA]</scope>
    <source>
        <strain evidence="2 3">DSM 21741</strain>
    </source>
</reference>
<dbReference type="STRING" id="546871.SAMN04488543_1138"/>
<name>A0A1H1PQ51_9ACTN</name>
<dbReference type="Proteomes" id="UP000199092">
    <property type="component" value="Chromosome I"/>
</dbReference>
<proteinExistence type="predicted"/>
<evidence type="ECO:0000313" key="3">
    <source>
        <dbReference type="Proteomes" id="UP000199092"/>
    </source>
</evidence>
<protein>
    <recommendedName>
        <fullName evidence="1">DUF6457 domain-containing protein</fullName>
    </recommendedName>
</protein>
<accession>A0A1H1PQ51</accession>
<dbReference type="RefSeq" id="WP_091410972.1">
    <property type="nucleotide sequence ID" value="NZ_LT629749.1"/>
</dbReference>
<dbReference type="EMBL" id="LT629749">
    <property type="protein sequence ID" value="SDS13234.1"/>
    <property type="molecule type" value="Genomic_DNA"/>
</dbReference>
<dbReference type="InterPro" id="IPR045598">
    <property type="entry name" value="DUF6457"/>
</dbReference>
<evidence type="ECO:0000259" key="1">
    <source>
        <dbReference type="Pfam" id="PF20058"/>
    </source>
</evidence>
<organism evidence="2 3">
    <name type="scientific">Friedmanniella luteola</name>
    <dbReference type="NCBI Taxonomy" id="546871"/>
    <lineage>
        <taxon>Bacteria</taxon>
        <taxon>Bacillati</taxon>
        <taxon>Actinomycetota</taxon>
        <taxon>Actinomycetes</taxon>
        <taxon>Propionibacteriales</taxon>
        <taxon>Nocardioidaceae</taxon>
        <taxon>Friedmanniella</taxon>
    </lineage>
</organism>